<name>A0A368Y1G7_9BURK</name>
<proteinExistence type="predicted"/>
<gene>
    <name evidence="1" type="ORF">DES41_102491</name>
</gene>
<sequence length="92" mass="10355">MALVRVSKGVFIRTECVGKVVQTQYVEASVRKTQTDGYDVTGQHILFSKCTLVATSAEPHETEEVLRDNHAHDEVREALRQERDAVPYKPNA</sequence>
<keyword evidence="2" id="KW-1185">Reference proteome</keyword>
<accession>A0A368Y1G7</accession>
<reference evidence="1 2" key="1">
    <citation type="submission" date="2018-07" db="EMBL/GenBank/DDBJ databases">
        <title>Genomic Encyclopedia of Type Strains, Phase IV (KMG-IV): sequencing the most valuable type-strain genomes for metagenomic binning, comparative biology and taxonomic classification.</title>
        <authorList>
            <person name="Goeker M."/>
        </authorList>
    </citation>
    <scope>NUCLEOTIDE SEQUENCE [LARGE SCALE GENOMIC DNA]</scope>
    <source>
        <strain evidence="1 2">DSM 21634</strain>
    </source>
</reference>
<organism evidence="1 2">
    <name type="scientific">Pseudorhodoferax soli</name>
    <dbReference type="NCBI Taxonomy" id="545864"/>
    <lineage>
        <taxon>Bacteria</taxon>
        <taxon>Pseudomonadati</taxon>
        <taxon>Pseudomonadota</taxon>
        <taxon>Betaproteobacteria</taxon>
        <taxon>Burkholderiales</taxon>
        <taxon>Comamonadaceae</taxon>
    </lineage>
</organism>
<dbReference type="AlphaFoldDB" id="A0A368Y1G7"/>
<evidence type="ECO:0000313" key="1">
    <source>
        <dbReference type="EMBL" id="RCW74170.1"/>
    </source>
</evidence>
<dbReference type="Proteomes" id="UP000252884">
    <property type="component" value="Unassembled WGS sequence"/>
</dbReference>
<dbReference type="EMBL" id="QPJK01000002">
    <property type="protein sequence ID" value="RCW74170.1"/>
    <property type="molecule type" value="Genomic_DNA"/>
</dbReference>
<comment type="caution">
    <text evidence="1">The sequence shown here is derived from an EMBL/GenBank/DDBJ whole genome shotgun (WGS) entry which is preliminary data.</text>
</comment>
<dbReference type="OrthoDB" id="9858617at2"/>
<protein>
    <submittedName>
        <fullName evidence="1">Uncharacterized protein</fullName>
    </submittedName>
</protein>
<evidence type="ECO:0000313" key="2">
    <source>
        <dbReference type="Proteomes" id="UP000252884"/>
    </source>
</evidence>
<dbReference type="RefSeq" id="WP_147282820.1">
    <property type="nucleotide sequence ID" value="NZ_QPJK01000002.1"/>
</dbReference>